<dbReference type="CDD" id="cd01562">
    <property type="entry name" value="Thr-dehyd"/>
    <property type="match status" value="1"/>
</dbReference>
<dbReference type="SUPFAM" id="SSF53686">
    <property type="entry name" value="Tryptophan synthase beta subunit-like PLP-dependent enzymes"/>
    <property type="match status" value="1"/>
</dbReference>
<keyword evidence="13" id="KW-0547">Nucleotide-binding</keyword>
<evidence type="ECO:0000256" key="2">
    <source>
        <dbReference type="ARBA" id="ARBA00001933"/>
    </source>
</evidence>
<keyword evidence="16" id="KW-1185">Reference proteome</keyword>
<accession>A0A5R9FB16</accession>
<dbReference type="EC" id="4.3.1.19" evidence="6 13"/>
<dbReference type="PANTHER" id="PTHR48078:SF6">
    <property type="entry name" value="L-THREONINE DEHYDRATASE CATABOLIC TDCB"/>
    <property type="match status" value="1"/>
</dbReference>
<name>A0A5R9FB16_9BACL</name>
<dbReference type="InterPro" id="IPR036052">
    <property type="entry name" value="TrpB-like_PALP_sf"/>
</dbReference>
<comment type="caution">
    <text evidence="15">The sequence shown here is derived from an EMBL/GenBank/DDBJ whole genome shotgun (WGS) entry which is preliminary data.</text>
</comment>
<dbReference type="PROSITE" id="PS00165">
    <property type="entry name" value="DEHYDRATASE_SER_THR"/>
    <property type="match status" value="1"/>
</dbReference>
<keyword evidence="10 13" id="KW-0456">Lyase</keyword>
<evidence type="ECO:0000256" key="9">
    <source>
        <dbReference type="ARBA" id="ARBA00022898"/>
    </source>
</evidence>
<dbReference type="InterPro" id="IPR050147">
    <property type="entry name" value="Ser/Thr_Dehydratase"/>
</dbReference>
<dbReference type="EMBL" id="SWLG01000001">
    <property type="protein sequence ID" value="TLS39386.1"/>
    <property type="molecule type" value="Genomic_DNA"/>
</dbReference>
<dbReference type="InterPro" id="IPR001926">
    <property type="entry name" value="TrpB-like_PALP"/>
</dbReference>
<dbReference type="InterPro" id="IPR005789">
    <property type="entry name" value="Thr_deHydtase_catblc"/>
</dbReference>
<dbReference type="UniPathway" id="UPA00052">
    <property type="reaction ID" value="UER00507"/>
</dbReference>
<dbReference type="Gene3D" id="3.40.50.1100">
    <property type="match status" value="2"/>
</dbReference>
<keyword evidence="9 13" id="KW-0663">Pyridoxal phosphate</keyword>
<dbReference type="GO" id="GO:0009097">
    <property type="term" value="P:isoleucine biosynthetic process"/>
    <property type="evidence" value="ECO:0007669"/>
    <property type="project" value="TreeGrafter"/>
</dbReference>
<comment type="catalytic activity">
    <reaction evidence="1 13">
        <text>L-threonine = 2-oxobutanoate + NH4(+)</text>
        <dbReference type="Rhea" id="RHEA:22108"/>
        <dbReference type="ChEBI" id="CHEBI:16763"/>
        <dbReference type="ChEBI" id="CHEBI:28938"/>
        <dbReference type="ChEBI" id="CHEBI:57926"/>
        <dbReference type="EC" id="4.3.1.19"/>
    </reaction>
</comment>
<evidence type="ECO:0000256" key="6">
    <source>
        <dbReference type="ARBA" id="ARBA00012096"/>
    </source>
</evidence>
<feature type="domain" description="Tryptophan synthase beta chain-like PALP" evidence="14">
    <location>
        <begin position="6"/>
        <end position="293"/>
    </location>
</feature>
<dbReference type="GO" id="GO:0004794">
    <property type="term" value="F:threonine deaminase activity"/>
    <property type="evidence" value="ECO:0007669"/>
    <property type="project" value="UniProtKB-EC"/>
</dbReference>
<dbReference type="Proteomes" id="UP000308230">
    <property type="component" value="Unassembled WGS sequence"/>
</dbReference>
<gene>
    <name evidence="15" type="primary">ilvA</name>
    <name evidence="15" type="ORF">FCL54_00370</name>
</gene>
<proteinExistence type="inferred from homology"/>
<evidence type="ECO:0000256" key="5">
    <source>
        <dbReference type="ARBA" id="ARBA00011447"/>
    </source>
</evidence>
<evidence type="ECO:0000256" key="10">
    <source>
        <dbReference type="ARBA" id="ARBA00023239"/>
    </source>
</evidence>
<dbReference type="PANTHER" id="PTHR48078">
    <property type="entry name" value="THREONINE DEHYDRATASE, MITOCHONDRIAL-RELATED"/>
    <property type="match status" value="1"/>
</dbReference>
<organism evidence="15 16">
    <name type="scientific">Exobacillus caeni</name>
    <dbReference type="NCBI Taxonomy" id="2574798"/>
    <lineage>
        <taxon>Bacteria</taxon>
        <taxon>Bacillati</taxon>
        <taxon>Bacillota</taxon>
        <taxon>Bacilli</taxon>
        <taxon>Bacillales</taxon>
        <taxon>Guptibacillaceae</taxon>
        <taxon>Exobacillus</taxon>
    </lineage>
</organism>
<dbReference type="RefSeq" id="WP_138123181.1">
    <property type="nucleotide sequence ID" value="NZ_SWLG01000001.1"/>
</dbReference>
<dbReference type="GO" id="GO:0030170">
    <property type="term" value="F:pyridoxal phosphate binding"/>
    <property type="evidence" value="ECO:0007669"/>
    <property type="project" value="InterPro"/>
</dbReference>
<dbReference type="GO" id="GO:0070689">
    <property type="term" value="P:L-threonine catabolic process to propionate"/>
    <property type="evidence" value="ECO:0007669"/>
    <property type="project" value="UniProtKB-UniPathway"/>
</dbReference>
<evidence type="ECO:0000313" key="16">
    <source>
        <dbReference type="Proteomes" id="UP000308230"/>
    </source>
</evidence>
<comment type="subunit">
    <text evidence="5 13">In the native structure, TdcB is in a dimeric form, whereas in the TdcB-AMP complex, it exists in a tetrameric form (dimer of dimers).</text>
</comment>
<comment type="function">
    <text evidence="11 13">Catalyzes the anaerobic formation of alpha-ketobutyrate and ammonia from threonine in a two-step reaction. The first step involved a dehydration of threonine and a production of enamine intermediates (aminocrotonate), which tautomerizes to its imine form (iminobutyrate). Both intermediates are unstable and short-lived. The second step is the nonenzymatic hydrolysis of the enamine/imine intermediates to form 2-ketobutyrate and free ammonia. In the low water environment of the cell, the second step is accelerated by RidA.</text>
</comment>
<evidence type="ECO:0000256" key="3">
    <source>
        <dbReference type="ARBA" id="ARBA00004958"/>
    </source>
</evidence>
<evidence type="ECO:0000256" key="11">
    <source>
        <dbReference type="ARBA" id="ARBA00025527"/>
    </source>
</evidence>
<evidence type="ECO:0000259" key="14">
    <source>
        <dbReference type="Pfam" id="PF00291"/>
    </source>
</evidence>
<protein>
    <recommendedName>
        <fullName evidence="7 13">L-threonine dehydratase catabolic TdcB</fullName>
        <ecNumber evidence="6 13">4.3.1.19</ecNumber>
    </recommendedName>
    <alternativeName>
        <fullName evidence="12 13">Threonine deaminase</fullName>
    </alternativeName>
</protein>
<dbReference type="OrthoDB" id="9811476at2"/>
<evidence type="ECO:0000313" key="15">
    <source>
        <dbReference type="EMBL" id="TLS39386.1"/>
    </source>
</evidence>
<comment type="pathway">
    <text evidence="3 13">Amino-acid degradation; L-threonine degradation via propanoate pathway; propanoate from L-threonine: step 1/4.</text>
</comment>
<dbReference type="NCBIfam" id="TIGR01127">
    <property type="entry name" value="ilvA_1Cterm"/>
    <property type="match status" value="1"/>
</dbReference>
<evidence type="ECO:0000256" key="4">
    <source>
        <dbReference type="ARBA" id="ARBA00010869"/>
    </source>
</evidence>
<evidence type="ECO:0000256" key="12">
    <source>
        <dbReference type="ARBA" id="ARBA00031427"/>
    </source>
</evidence>
<dbReference type="FunFam" id="3.40.50.1100:FF:000005">
    <property type="entry name" value="Threonine dehydratase catabolic"/>
    <property type="match status" value="1"/>
</dbReference>
<reference evidence="15 16" key="1">
    <citation type="submission" date="2019-04" db="EMBL/GenBank/DDBJ databases">
        <title>Bacillus caeni sp. nov., a bacterium isolated from mangrove sediment.</title>
        <authorList>
            <person name="Huang H."/>
            <person name="Mo K."/>
            <person name="Hu Y."/>
        </authorList>
    </citation>
    <scope>NUCLEOTIDE SEQUENCE [LARGE SCALE GENOMIC DNA]</scope>
    <source>
        <strain evidence="15 16">HB172195</strain>
    </source>
</reference>
<dbReference type="FunFam" id="3.40.50.1100:FF:000007">
    <property type="entry name" value="L-threonine dehydratase catabolic TdcB"/>
    <property type="match status" value="1"/>
</dbReference>
<dbReference type="Pfam" id="PF00291">
    <property type="entry name" value="PALP"/>
    <property type="match status" value="1"/>
</dbReference>
<evidence type="ECO:0000256" key="13">
    <source>
        <dbReference type="RuleBase" id="RU363083"/>
    </source>
</evidence>
<dbReference type="GO" id="GO:0003941">
    <property type="term" value="F:L-serine ammonia-lyase activity"/>
    <property type="evidence" value="ECO:0007669"/>
    <property type="project" value="TreeGrafter"/>
</dbReference>
<dbReference type="InterPro" id="IPR000634">
    <property type="entry name" value="Ser/Thr_deHydtase_PyrdxlP-BS"/>
</dbReference>
<evidence type="ECO:0000256" key="8">
    <source>
        <dbReference type="ARBA" id="ARBA00022533"/>
    </source>
</evidence>
<keyword evidence="8" id="KW-0021">Allosteric enzyme</keyword>
<dbReference type="GO" id="GO:0000166">
    <property type="term" value="F:nucleotide binding"/>
    <property type="evidence" value="ECO:0007669"/>
    <property type="project" value="UniProtKB-KW"/>
</dbReference>
<evidence type="ECO:0000256" key="7">
    <source>
        <dbReference type="ARBA" id="ARBA00022248"/>
    </source>
</evidence>
<dbReference type="GO" id="GO:0006565">
    <property type="term" value="P:L-serine catabolic process"/>
    <property type="evidence" value="ECO:0007669"/>
    <property type="project" value="TreeGrafter"/>
</dbReference>
<sequence length="318" mass="34111">MESLTGVVHRTPLKQSSTLNSLTGAKVYMKMENLQRTGSFKLRGAYNKIASLNDLEAKKGIVAASAGNHAQGVAFAASNRGIRSKIFMPEQTPFSKIEATKSYGAEIVLHGESYQEAFLAARKEQERNGSTFVHAFDDPHVIAGQGTVALEMLQQSSDLEEIIVPVGGGGLISGVALAIKSFYPGVKVTGVQSAGAAATYNRFNGSGEDSLRTVRSIADGIAVKEPGKVTFPLIHQLVDDIVTVTDEEIAYSIVFMLEREKTLVEGAGAAALAALFSKKQRYEQKRVGIIVSGGNTDLDKLAFYKELSKKVNPLKKIS</sequence>
<comment type="cofactor">
    <cofactor evidence="2 13">
        <name>pyridoxal 5'-phosphate</name>
        <dbReference type="ChEBI" id="CHEBI:597326"/>
    </cofactor>
</comment>
<comment type="similarity">
    <text evidence="4 13">Belongs to the serine/threonine dehydratase family.</text>
</comment>
<evidence type="ECO:0000256" key="1">
    <source>
        <dbReference type="ARBA" id="ARBA00001274"/>
    </source>
</evidence>
<dbReference type="AlphaFoldDB" id="A0A5R9FB16"/>